<dbReference type="AlphaFoldDB" id="A0A383CB85"/>
<feature type="non-terminal residue" evidence="2">
    <location>
        <position position="123"/>
    </location>
</feature>
<gene>
    <name evidence="2" type="ORF">METZ01_LOCUS482214</name>
</gene>
<keyword evidence="1" id="KW-0812">Transmembrane</keyword>
<dbReference type="EMBL" id="UINC01207326">
    <property type="protein sequence ID" value="SVE29360.1"/>
    <property type="molecule type" value="Genomic_DNA"/>
</dbReference>
<feature type="transmembrane region" description="Helical" evidence="1">
    <location>
        <begin position="21"/>
        <end position="45"/>
    </location>
</feature>
<feature type="transmembrane region" description="Helical" evidence="1">
    <location>
        <begin position="51"/>
        <end position="70"/>
    </location>
</feature>
<sequence length="123" mass="13624">MPRRQSFSQFLIGSADLDRPSFFYAYSGMWLHLLISVPVLIFFASVPILDALSSMAISSLSLGTIVYSILTREYGLLINLVSYGMSMARAIDAELLGYGFPIVAVIVATSSGYMLLSSEYRRY</sequence>
<feature type="transmembrane region" description="Helical" evidence="1">
    <location>
        <begin position="95"/>
        <end position="116"/>
    </location>
</feature>
<organism evidence="2">
    <name type="scientific">marine metagenome</name>
    <dbReference type="NCBI Taxonomy" id="408172"/>
    <lineage>
        <taxon>unclassified sequences</taxon>
        <taxon>metagenomes</taxon>
        <taxon>ecological metagenomes</taxon>
    </lineage>
</organism>
<keyword evidence="1" id="KW-0472">Membrane</keyword>
<protein>
    <submittedName>
        <fullName evidence="2">Uncharacterized protein</fullName>
    </submittedName>
</protein>
<evidence type="ECO:0000256" key="1">
    <source>
        <dbReference type="SAM" id="Phobius"/>
    </source>
</evidence>
<keyword evidence="1" id="KW-1133">Transmembrane helix</keyword>
<name>A0A383CB85_9ZZZZ</name>
<evidence type="ECO:0000313" key="2">
    <source>
        <dbReference type="EMBL" id="SVE29360.1"/>
    </source>
</evidence>
<proteinExistence type="predicted"/>
<accession>A0A383CB85</accession>
<reference evidence="2" key="1">
    <citation type="submission" date="2018-05" db="EMBL/GenBank/DDBJ databases">
        <authorList>
            <person name="Lanie J.A."/>
            <person name="Ng W.-L."/>
            <person name="Kazmierczak K.M."/>
            <person name="Andrzejewski T.M."/>
            <person name="Davidsen T.M."/>
            <person name="Wayne K.J."/>
            <person name="Tettelin H."/>
            <person name="Glass J.I."/>
            <person name="Rusch D."/>
            <person name="Podicherti R."/>
            <person name="Tsui H.-C.T."/>
            <person name="Winkler M.E."/>
        </authorList>
    </citation>
    <scope>NUCLEOTIDE SEQUENCE</scope>
</reference>